<keyword evidence="2" id="KW-1185">Reference proteome</keyword>
<dbReference type="Proteomes" id="UP000214684">
    <property type="component" value="Unassembled WGS sequence"/>
</dbReference>
<dbReference type="InterPro" id="IPR016039">
    <property type="entry name" value="Thiolase-like"/>
</dbReference>
<protein>
    <submittedName>
        <fullName evidence="1">Uncharacterized protein</fullName>
    </submittedName>
</protein>
<dbReference type="AlphaFoldDB" id="A0A227PDB2"/>
<gene>
    <name evidence="1" type="ORF">B0A64_10010</name>
</gene>
<organism evidence="1 2">
    <name type="scientific">Flavobacterium araucananum</name>
    <dbReference type="NCBI Taxonomy" id="946678"/>
    <lineage>
        <taxon>Bacteria</taxon>
        <taxon>Pseudomonadati</taxon>
        <taxon>Bacteroidota</taxon>
        <taxon>Flavobacteriia</taxon>
        <taxon>Flavobacteriales</taxon>
        <taxon>Flavobacteriaceae</taxon>
        <taxon>Flavobacterium</taxon>
    </lineage>
</organism>
<comment type="caution">
    <text evidence="1">The sequence shown here is derived from an EMBL/GenBank/DDBJ whole genome shotgun (WGS) entry which is preliminary data.</text>
</comment>
<evidence type="ECO:0000313" key="2">
    <source>
        <dbReference type="Proteomes" id="UP000214684"/>
    </source>
</evidence>
<reference evidence="1 2" key="1">
    <citation type="submission" date="2016-11" db="EMBL/GenBank/DDBJ databases">
        <title>Whole genomes of Flavobacteriaceae.</title>
        <authorList>
            <person name="Stine C."/>
            <person name="Li C."/>
            <person name="Tadesse D."/>
        </authorList>
    </citation>
    <scope>NUCLEOTIDE SEQUENCE [LARGE SCALE GENOMIC DNA]</scope>
    <source>
        <strain evidence="1 2">DSM 24704</strain>
    </source>
</reference>
<sequence>MAVNLRRGAAQNSRACERKEFAATAKEQGYSDVLEYMRSEHNPKITQYIRKSGSVLHNVAAGAIIVCAADIAGKLSKKPINVIDYASSSNTQRYPFCFHQMNVDVKEALVRNGTNLDNLDLMITTVMTSGEQMDSAEVFGYLPDGEGYQYELDGRLCLSASNAEALQ</sequence>
<proteinExistence type="predicted"/>
<dbReference type="EMBL" id="MUGS01000014">
    <property type="protein sequence ID" value="OXG07136.1"/>
    <property type="molecule type" value="Genomic_DNA"/>
</dbReference>
<dbReference type="GO" id="GO:0016746">
    <property type="term" value="F:acyltransferase activity"/>
    <property type="evidence" value="ECO:0007669"/>
    <property type="project" value="InterPro"/>
</dbReference>
<name>A0A227PDB2_9FLAO</name>
<evidence type="ECO:0000313" key="1">
    <source>
        <dbReference type="EMBL" id="OXG07136.1"/>
    </source>
</evidence>
<dbReference type="OrthoDB" id="9785768at2"/>
<accession>A0A227PDB2</accession>
<dbReference type="Gene3D" id="3.40.47.10">
    <property type="match status" value="1"/>
</dbReference>